<sequence>MPEPQETVAYQWQRLVNNVRNLPKRISQAIQGTPETEIWSSLENQTLDFDLLEDHLKEIHRIVKKDGSDILGTRLILDERQNLMEIKIYSRKGEKNSLLTNHVKINSMKNIPPDIMEEIQSKGRVELTIHLMI</sequence>
<dbReference type="EMBL" id="FO818640">
    <property type="protein sequence ID" value="CDM92544.1"/>
    <property type="molecule type" value="Genomic_DNA"/>
</dbReference>
<dbReference type="RefSeq" id="WP_008051888.1">
    <property type="nucleotide sequence ID" value="NZ_FO818640.1"/>
</dbReference>
<proteinExistence type="predicted"/>
<organism evidence="1 2">
    <name type="scientific">Limnospira indica PCC 8005</name>
    <dbReference type="NCBI Taxonomy" id="376219"/>
    <lineage>
        <taxon>Bacteria</taxon>
        <taxon>Bacillati</taxon>
        <taxon>Cyanobacteriota</taxon>
        <taxon>Cyanophyceae</taxon>
        <taxon>Oscillatoriophycideae</taxon>
        <taxon>Oscillatoriales</taxon>
        <taxon>Sirenicapillariaceae</taxon>
        <taxon>Limnospira</taxon>
    </lineage>
</organism>
<accession>A0A9P1KAB4</accession>
<keyword evidence="2" id="KW-1185">Reference proteome</keyword>
<dbReference type="AlphaFoldDB" id="A0A9P1KAB4"/>
<reference evidence="1 2" key="1">
    <citation type="submission" date="2014-02" db="EMBL/GenBank/DDBJ databases">
        <authorList>
            <person name="Genoscope - CEA"/>
        </authorList>
    </citation>
    <scope>NUCLEOTIDE SEQUENCE [LARGE SCALE GENOMIC DNA]</scope>
    <source>
        <strain evidence="1 2">PCC 8005</strain>
    </source>
</reference>
<gene>
    <name evidence="1" type="ORF">ARTHRO_10217</name>
</gene>
<evidence type="ECO:0000313" key="2">
    <source>
        <dbReference type="Proteomes" id="UP000032946"/>
    </source>
</evidence>
<evidence type="ECO:0000313" key="1">
    <source>
        <dbReference type="EMBL" id="CDM92544.1"/>
    </source>
</evidence>
<name>A0A9P1KAB4_9CYAN</name>
<dbReference type="Proteomes" id="UP000032946">
    <property type="component" value="Chromosome"/>
</dbReference>
<protein>
    <submittedName>
        <fullName evidence="1">Uncharacterized protein</fullName>
    </submittedName>
</protein>